<evidence type="ECO:0000256" key="1">
    <source>
        <dbReference type="ARBA" id="ARBA00004141"/>
    </source>
</evidence>
<feature type="transmembrane region" description="Helical" evidence="7">
    <location>
        <begin position="460"/>
        <end position="480"/>
    </location>
</feature>
<feature type="transmembrane region" description="Helical" evidence="7">
    <location>
        <begin position="267"/>
        <end position="293"/>
    </location>
</feature>
<keyword evidence="5 7" id="KW-1133">Transmembrane helix</keyword>
<feature type="transmembrane region" description="Helical" evidence="7">
    <location>
        <begin position="392"/>
        <end position="414"/>
    </location>
</feature>
<feature type="transmembrane region" description="Helical" evidence="7">
    <location>
        <begin position="500"/>
        <end position="520"/>
    </location>
</feature>
<evidence type="ECO:0000256" key="2">
    <source>
        <dbReference type="ARBA" id="ARBA00005982"/>
    </source>
</evidence>
<dbReference type="InterPro" id="IPR018456">
    <property type="entry name" value="PTR2_symporter_CS"/>
</dbReference>
<feature type="transmembrane region" description="Helical" evidence="7">
    <location>
        <begin position="64"/>
        <end position="81"/>
    </location>
</feature>
<feature type="transmembrane region" description="Helical" evidence="7">
    <location>
        <begin position="426"/>
        <end position="448"/>
    </location>
</feature>
<dbReference type="SUPFAM" id="SSF103473">
    <property type="entry name" value="MFS general substrate transporter"/>
    <property type="match status" value="1"/>
</dbReference>
<evidence type="ECO:0000256" key="5">
    <source>
        <dbReference type="ARBA" id="ARBA00022989"/>
    </source>
</evidence>
<organism evidence="8 9">
    <name type="scientific">Novilysobacter erysipheiresistens</name>
    <dbReference type="NCBI Taxonomy" id="1749332"/>
    <lineage>
        <taxon>Bacteria</taxon>
        <taxon>Pseudomonadati</taxon>
        <taxon>Pseudomonadota</taxon>
        <taxon>Gammaproteobacteria</taxon>
        <taxon>Lysobacterales</taxon>
        <taxon>Lysobacteraceae</taxon>
        <taxon>Novilysobacter</taxon>
    </lineage>
</organism>
<dbReference type="Gene3D" id="1.20.1250.20">
    <property type="entry name" value="MFS general substrate transporter like domains"/>
    <property type="match status" value="1"/>
</dbReference>
<keyword evidence="3 7" id="KW-0812">Transmembrane</keyword>
<evidence type="ECO:0000256" key="3">
    <source>
        <dbReference type="ARBA" id="ARBA00022692"/>
    </source>
</evidence>
<dbReference type="InterPro" id="IPR036259">
    <property type="entry name" value="MFS_trans_sf"/>
</dbReference>
<dbReference type="InterPro" id="IPR005279">
    <property type="entry name" value="Dipep/tripep_permease"/>
</dbReference>
<feature type="transmembrane region" description="Helical" evidence="7">
    <location>
        <begin position="116"/>
        <end position="136"/>
    </location>
</feature>
<comment type="subcellular location">
    <subcellularLocation>
        <location evidence="1">Membrane</location>
        <topology evidence="1">Multi-pass membrane protein</topology>
    </subcellularLocation>
</comment>
<feature type="transmembrane region" description="Helical" evidence="7">
    <location>
        <begin position="183"/>
        <end position="201"/>
    </location>
</feature>
<dbReference type="Proteomes" id="UP001355056">
    <property type="component" value="Unassembled WGS sequence"/>
</dbReference>
<dbReference type="PROSITE" id="PS01022">
    <property type="entry name" value="PTR2_1"/>
    <property type="match status" value="1"/>
</dbReference>
<feature type="transmembrane region" description="Helical" evidence="7">
    <location>
        <begin position="359"/>
        <end position="380"/>
    </location>
</feature>
<feature type="transmembrane region" description="Helical" evidence="7">
    <location>
        <begin position="33"/>
        <end position="52"/>
    </location>
</feature>
<evidence type="ECO:0000256" key="4">
    <source>
        <dbReference type="ARBA" id="ARBA00022856"/>
    </source>
</evidence>
<protein>
    <submittedName>
        <fullName evidence="8">Oligopeptide:H+ symporter</fullName>
    </submittedName>
</protein>
<evidence type="ECO:0000313" key="8">
    <source>
        <dbReference type="EMBL" id="MEG3184853.1"/>
    </source>
</evidence>
<dbReference type="Pfam" id="PF00854">
    <property type="entry name" value="PTR2"/>
    <property type="match status" value="1"/>
</dbReference>
<proteinExistence type="inferred from homology"/>
<comment type="caution">
    <text evidence="8">The sequence shown here is derived from an EMBL/GenBank/DDBJ whole genome shotgun (WGS) entry which is preliminary data.</text>
</comment>
<keyword evidence="4" id="KW-0571">Peptide transport</keyword>
<feature type="transmembrane region" description="Helical" evidence="7">
    <location>
        <begin position="240"/>
        <end position="261"/>
    </location>
</feature>
<name>A0ABU7Z0S8_9GAMM</name>
<evidence type="ECO:0000256" key="6">
    <source>
        <dbReference type="ARBA" id="ARBA00023136"/>
    </source>
</evidence>
<feature type="transmembrane region" description="Helical" evidence="7">
    <location>
        <begin position="314"/>
        <end position="332"/>
    </location>
</feature>
<dbReference type="NCBIfam" id="TIGR00924">
    <property type="entry name" value="yjdL_sub1_fam"/>
    <property type="match status" value="1"/>
</dbReference>
<evidence type="ECO:0000256" key="7">
    <source>
        <dbReference type="SAM" id="Phobius"/>
    </source>
</evidence>
<dbReference type="RefSeq" id="WP_332617758.1">
    <property type="nucleotide sequence ID" value="NZ_JAXGFP010000006.1"/>
</dbReference>
<accession>A0ABU7Z0S8</accession>
<comment type="similarity">
    <text evidence="2">Belongs to the major facilitator superfamily. Proton-dependent oligopeptide transporter (POT/PTR) (TC 2.A.17) family.</text>
</comment>
<dbReference type="InterPro" id="IPR000109">
    <property type="entry name" value="POT_fam"/>
</dbReference>
<sequence>MTTAADAMAPAGKLPRQIPYIIGNEGCERFSFYGMRNILVPFLVSSVLLAYLPEEMRAGAAKDVFHIFVIGVYFFPLLGGWISDRFFGKYNTVFWLSLVYCAGHACLALFEESRSGFYTGLFLIALGSGGIKPLVSAFVGDQFDRSNKHLAKVVYDAFYWIINFGSFFASLLMPIFLRELGPSIAFGIPGALMFVATVIFWSGRNKYVHVPPSPPNPDSFLRVLRTALFARAPGQGRPGLVVAGIGAVLAAMALLSLFWVIGSAESASAAAANGVIAVLVALGFLITGVGVGASLQLDRARSVHADEAVNGARAVLRILIVFALVTPFWSLFDQKASTWVLQGQEMAKPEWFSAAQMQALNPMLVMLLIPFNNLVLYPTLRRMGVEVTTLRRMGAGIAFSALAWVAAGMLQLWMDGGDVVSITWQVLPYALLTMGEVLVSATGLEFAYSQAPPSMKGTIMSFWLLSVSYGNLWVLLTNAAVRNDAVTGQIAATGLTENAFLMFFFAGFAFLAALAFAAYARHYPMQDHYRTA</sequence>
<reference evidence="8 9" key="1">
    <citation type="journal article" date="2016" name="Int. J. Syst. Evol. Microbiol.">
        <title>Lysobacter erysipheiresistens sp. nov., an antagonist of powdery mildew, isolated from tobacco-cultivated soil.</title>
        <authorList>
            <person name="Xie B."/>
            <person name="Li T."/>
            <person name="Lin X."/>
            <person name="Wang C.J."/>
            <person name="Chen Y.J."/>
            <person name="Liu W.J."/>
            <person name="Zhao Z.W."/>
        </authorList>
    </citation>
    <scope>NUCLEOTIDE SEQUENCE [LARGE SCALE GENOMIC DNA]</scope>
    <source>
        <strain evidence="8 9">RS-LYSO-3</strain>
    </source>
</reference>
<evidence type="ECO:0000313" key="9">
    <source>
        <dbReference type="Proteomes" id="UP001355056"/>
    </source>
</evidence>
<feature type="transmembrane region" description="Helical" evidence="7">
    <location>
        <begin position="157"/>
        <end position="177"/>
    </location>
</feature>
<dbReference type="PANTHER" id="PTHR11654">
    <property type="entry name" value="OLIGOPEPTIDE TRANSPORTER-RELATED"/>
    <property type="match status" value="1"/>
</dbReference>
<keyword evidence="4" id="KW-0813">Transport</keyword>
<gene>
    <name evidence="8" type="ORF">SNE34_12640</name>
</gene>
<keyword evidence="9" id="KW-1185">Reference proteome</keyword>
<keyword evidence="4" id="KW-0653">Protein transport</keyword>
<keyword evidence="6 7" id="KW-0472">Membrane</keyword>
<dbReference type="EMBL" id="JAXGFP010000006">
    <property type="protein sequence ID" value="MEG3184853.1"/>
    <property type="molecule type" value="Genomic_DNA"/>
</dbReference>